<dbReference type="EMBL" id="VSRR010012183">
    <property type="protein sequence ID" value="MPC54197.1"/>
    <property type="molecule type" value="Genomic_DNA"/>
</dbReference>
<sequence>MVVAEEGGGGGGGRLWTAQSALDNTHSGPNSIPPLTRSRHPPASPEVVADDGDFAGRVSSRCMTQKGNHPIHFASRCLHILVGQRPATTQHYTSVAALVFITRAIASRLFHSPPRTEPKVKKNIHNSISNDGR</sequence>
<evidence type="ECO:0000313" key="3">
    <source>
        <dbReference type="Proteomes" id="UP000324222"/>
    </source>
</evidence>
<reference evidence="2 3" key="1">
    <citation type="submission" date="2019-05" db="EMBL/GenBank/DDBJ databases">
        <title>Another draft genome of Portunus trituberculatus and its Hox gene families provides insights of decapod evolution.</title>
        <authorList>
            <person name="Jeong J.-H."/>
            <person name="Song I."/>
            <person name="Kim S."/>
            <person name="Choi T."/>
            <person name="Kim D."/>
            <person name="Ryu S."/>
            <person name="Kim W."/>
        </authorList>
    </citation>
    <scope>NUCLEOTIDE SEQUENCE [LARGE SCALE GENOMIC DNA]</scope>
    <source>
        <tissue evidence="2">Muscle</tissue>
    </source>
</reference>
<accession>A0A5B7G9P8</accession>
<gene>
    <name evidence="2" type="ORF">E2C01_048105</name>
</gene>
<name>A0A5B7G9P8_PORTR</name>
<feature type="region of interest" description="Disordered" evidence="1">
    <location>
        <begin position="112"/>
        <end position="133"/>
    </location>
</feature>
<feature type="region of interest" description="Disordered" evidence="1">
    <location>
        <begin position="1"/>
        <end position="46"/>
    </location>
</feature>
<feature type="compositionally biased region" description="Gly residues" evidence="1">
    <location>
        <begin position="1"/>
        <end position="14"/>
    </location>
</feature>
<evidence type="ECO:0000313" key="2">
    <source>
        <dbReference type="EMBL" id="MPC54197.1"/>
    </source>
</evidence>
<dbReference type="AlphaFoldDB" id="A0A5B7G9P8"/>
<keyword evidence="3" id="KW-1185">Reference proteome</keyword>
<organism evidence="2 3">
    <name type="scientific">Portunus trituberculatus</name>
    <name type="common">Swimming crab</name>
    <name type="synonym">Neptunus trituberculatus</name>
    <dbReference type="NCBI Taxonomy" id="210409"/>
    <lineage>
        <taxon>Eukaryota</taxon>
        <taxon>Metazoa</taxon>
        <taxon>Ecdysozoa</taxon>
        <taxon>Arthropoda</taxon>
        <taxon>Crustacea</taxon>
        <taxon>Multicrustacea</taxon>
        <taxon>Malacostraca</taxon>
        <taxon>Eumalacostraca</taxon>
        <taxon>Eucarida</taxon>
        <taxon>Decapoda</taxon>
        <taxon>Pleocyemata</taxon>
        <taxon>Brachyura</taxon>
        <taxon>Eubrachyura</taxon>
        <taxon>Portunoidea</taxon>
        <taxon>Portunidae</taxon>
        <taxon>Portuninae</taxon>
        <taxon>Portunus</taxon>
    </lineage>
</organism>
<comment type="caution">
    <text evidence="2">The sequence shown here is derived from an EMBL/GenBank/DDBJ whole genome shotgun (WGS) entry which is preliminary data.</text>
</comment>
<dbReference type="Proteomes" id="UP000324222">
    <property type="component" value="Unassembled WGS sequence"/>
</dbReference>
<proteinExistence type="predicted"/>
<feature type="compositionally biased region" description="Polar residues" evidence="1">
    <location>
        <begin position="17"/>
        <end position="30"/>
    </location>
</feature>
<protein>
    <submittedName>
        <fullName evidence="2">Uncharacterized protein</fullName>
    </submittedName>
</protein>
<evidence type="ECO:0000256" key="1">
    <source>
        <dbReference type="SAM" id="MobiDB-lite"/>
    </source>
</evidence>